<keyword evidence="2" id="KW-0175">Coiled coil</keyword>
<sequence length="4901" mass="554739">MRNDNLYDYQDIFGDLDFKEGDDSRSVYSPAAYMADLLQLMDDEFATVKETDSTAEDSPDSKSMAIIDNRRQDIRARLLNEENTYTLVPYLTIVNEVLETKLDKETTNEGGETIKEGVFSHQLLNANYPTHTPFDLSNEELKLHLKYLGVSAEQFHKLFATEWNEDVIVRESLGLSDSEWTELAQDFDINEIKPRYGFDEGLDNNDFSQKIANVPTFLSKTGLTPAELRELLDQNTHESEAHARALFYINQHSGNIDTYVGLNNTETTLLLKNTTQTSLTEKWLARVHRSVRLAKKIGTTFTDVDRVLRHLAYKAPLGKLNGESEEVKTTQSFRIFAAIKELKQKLSVTFEEVMALLTNMNEVGHGDSELPQDLFNTTFNNRCVKQEGSYIKGNHVVPHQYLSAEYEELTYSSGILTQSSEAFRKRVEHALKLPKNGVATILQALKARDQDEALWENTGNKVALLNLLYRFTRLSSALDISYDDLFILFDLIEQDYSLDTFVQHDCFVTFKPSSNHALTLFQGDNLNDKIWLLQTLIALTTWMRAHDFSAQELWKIASGDHHHSAESEDADKQLISQLHALHAAFKPLRIDEKTFQKGEFDARAAGVIFRNLVHQRNTAHPHLLYLADDDKAQSTALAQRAIHAMAHVEYEDFMGLGVEQSVKDKIHRNLVFRGLVDGNGSILIQNLPEKEDEFYLETDFSALAYPLFQKIHALYQEGASQAEDVENVIIHVYPSDLRQLELSAPLTDAEYEELYDNLMFNHYISEDGQIKDSAFFSLHDNYQNFDTNTHINALTYDVFTMLHQQVLKFELAALPVAKSVFDELQLNEKDLDDLIENLQFNGYLDASQRLINKVALLNTTADEFKLALPFFAHQARIHAILQHKVVGHQRQYLTVDNNDMSLLAERLVAHWAFEDLQHQFLDNHYLTVDAVTFFEKEENHTNLVLGYYFDPQATRAVFMRMKQIVKHAQAYQLTDRPLLEKKFFADEVAELMSRLIEKNLLTETRHIPVNKLEYLLDSNNVVGFNIAGFEDFNKDIFFLLQGIAKRTKSTIDEIISIEKALANKQHQTLFNHLKGIFGLDSTSMTTITKAMFGEQLAVVKAWMLPLFATADIFDAITELPDDPAFISAMKRISQFGMLADKLQLSHEEVDIAFHDQDLVAKFPENLVLPEQVSTIDAVLETQQFLYLFSGGNYWIYQYPDYALVDGSNLSANDAKTVELAQLDPENGNALRAVLRDDPIRALFKQHGSGNNTVHNLKVDAAFADRFDNHYLVSGNHYYVLMSGSDTWLQRENGFGHGRNEFDDLPPIDAAYTDEKGQLFLFSQGRYVRYGAMSAEQEQGEGNPAAYQYVDKGYPKSIASHWHNEGVDVAWPEAFGHTLDAAFHGVDGHAYFFKDHAFISSQDTVVKDISRHWGRVEHDLSQIGNIDAAYSDEGRNILFSGNKVYAYMDCLEHQGIRILDGFPKTIADHIADLPDDFNDGIDAAFKDDDGALHLFKDEYCVEIIGEKVTRSRTSDVWGKLPQHMSNKGRNGKGITAALTALDGATYVFASDHYFRYSKGDYTKPDSGYPRKISDDWHGLVSIDAAFALDGKTYLFGMKDSGEGDEQAVYLRYSTSDYTQVDHIDDNNDSLVKPVGNIFDVVEVDTFPREQDDQFWSLPDSLTAQGFDSVDAVLNTLSGKTLLFKDDRVVEFDQEQMSRWWSEPYTLSSRWPDLPFNHVDAAFAGKDGKTYLISGDKFVCFADPELCHLVDSAPSPISAFWKNTDNAIAQGHKIDAAFILTSREIDEDASVDQEETPTRHTYLLSGGQIFRYEGKSYAQVESGYPKPLTMLNDEPRFMYLGSGMEQGIDAVFADERNVYLFKDKLCHIVSEESEADYNKEAFKHITASLLENGRVYVNYKSDEQAAGNGWHALSAVEGKEVVAIPATPDIFDDAPDTMPKTALNTLSAVLQGTDGNTYFFDKTTCYNHLLNTHYDIDKEWGRANNPIKSTGHLDTGFVGRDGVTYVFADDMCYAYSSLNGLMEMQAKLDEPPMPIAEFWGPLRSVAAAFVWEKKTYLFEHADAFGHARYLVFETDDYQHETPQLKHSQHPCLWEMGDAQKQLGFADYDCMFIQGENAIFVKDKQFVRYHIDENNWSYPKDLTLLFPTLTFNKTTFKGVSNIIQGPESEMYFISHACFQKWEKTNTGDAEIYPVNQYWGLLDNPLSDGVDATLVHEGVTYLFSKDHYVRYSSADYRTVDEGYPKRIHIDLTKEIPFKGMGKAFQYALDTLAASHGNVRIRAAHTNPRNTYVLVNDQLFVGANAHTYSLAVAAIGETDNHFSQTGMVDAAVTLPAMSPSDKGTTYLFSGDQYVRYSEGHYNYVDAGYPKSISEFSDTEGVLQALPEQFHDDIEAAFVYRDELWLYKQGESWGTVSGRQQIAWGKVKNRFKEARNAGEIADHSIDGAYTDGYGRLYVFKHDQYVRYTDTATLFTDDDDAPRYFDDGYPKSIDEHEAHVPRGLYMQSVNNEDGESSDVNTETPPITPTDGLSSVFRFENRIFFVRDKQYVHNPLGSHDCHRFNTPLLFTERFARASDYLLRDIKLISQFAKLNKQYSGGDVSLAQLVSRHHQHDEPYWALSDMFGFEKEDIRWLKEKHAFLQSPTNDVERRFDVELIIRIYHILSTLQSIDVGAQRAYSDAWYPLYGGNAQPSYATRRKVAKVFNQWLFGQGCDDNFAALKDQLVRELNTIKRDALVPYAISQLDGIDDARDLYEALLIDVQMENEASTSRIKEATMALQLFFHRYFMQLESVSLSGETPANKAERVDSLKDKWEWMQNYRVWEANRKVFLYPENYIRPELRDTKTPPFVTLEQDVNQGEINDDNMQKVFKTYLDEYTEVSRLKIGGGYLYEEDALESQAVNKKLVLFGHTKSDPVRYYYRFGNFLAGETQNDSWESWLPVNIPIEAERVYPVYAFNRVFVFWAKVDVVPPNSNRATFSESEEDGKKTYENESNSVTQTVSIYYSYYNLNKEWIQPQKLITVFERDDWGGALTDVLLSNKGINDVKLSVELASLLNNKEHEHIRVVCQYLDDAQFTSNRRDATPFVKAFGLTPELYSVEETELTPSAISNQNGKALFRRLFDEGDIEEKNVVSLNTGAGTTDAPWICYDHKGGGFLCKPRTKALGDANSPLVIENNAHNLPSNINVDAAFSVDNTPYYISGSHYYTQSGETLSAPQSTQRFAVTGSDTFFNRVQAAFELGGKVFLLDDDVCVKYANFGNANEKLKIEASGENTLAGLLSLLGFDNANATLKIDEESIDPTEYRIVAAYGERDGVVAYLLDRENSKSHSVRVNTVTKEVEAYQFIPEQNGRWYAAINTSFSGVKDGKIGFDRNEIFWKPETDSNIQVGRKRISKTIHAALYVNGVLYLFSQGEYIAFAPANVTEIVNAVARWSNKKNINTTWLKEKAESQFDANAIRATYVLDNQLYLLNDTQVHCFAIADGKVSTTPKEGYPQSLPSAMRHKVSAAFTLKDANGERAAYVVCGDHYYRYPSGLSPHLVQSPKPIKGNISNIPATFQNNITAALNTQEDGKDVLYLLSQMNGQTNGHYVRYSDDTAMPYTQEDIDYEIVRLTSSTAKELNKRLFAKGMKGLLQLATQSIDETPSFSRGVSSATNIQVNNSVKVLPENNYLDFDSANGMYYWEIFFHAPFYIAQRLNAEQKFEMAKQWYEHIYDPTRGAKHWKFLPFIDGNTEGLVSQATAAVNAYNAQFGSNSIENFLSNDASEFQAQLNALSPEHVYVNVTRAEIKAKIEATWPDLSSGGTTEEAWKDALVAIRDSGASADDSVMIVSSLSVLTGLQTEANTFTGSKRNDALIVVNHLRYRKLSHELETANKRVGDIAKAAEDQLKLEPHKEVVRLFHADLNEEFGIILNSDNVLDTMQARFDTFKPQLAKEYRDSFAGLKHYIEQTYAGNTDIAPLDGNALAKLDVVVQRIDTPAANQFHALFQLVKWLYNPSILLSSLNALRSMGMVSNYSQNLSNFAVLGLNGEDFANFRNRFNDEYNAMFSEVTKTLSAGNALSGAITPVIDALAVIEGHLDNADLQRASVQQLDKYLHDPFDPHAIAGLRPIAYQKAIVMNYIDNVLDWGDMLFRQYTRESINEARMLYVLAYDLLGKKPDNMGKVVLSDDKAFNDLNHFTSDTIQDYDFLIDLENSSTINSRYDSLKSDGTVHDSITNPYFYVPENRLFSDYWTRVEDRLHKIRNSLNIEGKKQPLPLFQPPIDPMALVNAVAAGGSIGEALAMLNTEVPHYRFSYMLDKAKAYTDKLSQFGGELLGTIEKHEAEELEMLHNQQEATILQLNRQIKDDQITDAEANIRNLEKSLQSAKHKVTTYETRIEKGLIGEEETQVDLNIASTALMGVGALMKISGAVAYALPEAYAGPFIVGVSTGGRNVGDFLDKSSDALETSGDALSTGGEIAAIYAQFNRSKEDWELEKELAEYEVEQTEQQLISAKMQHAIAMREKQIHEQDIKHNRSIATFMKNKFSNQHLYQWMSSQLSGLYYQSYKMAHDIAMQAQKAFQFETATPEKEVNYIGGSYWDSRRKGLMSGSKLGHDLAMMEKAYMEQDSRALEITKSISLLAHDPLAYMELKTKGSCVFRLSEELFDHDFPGHYNRQVKTISLAFDIGEGKHINATLTQLNNRVLMSPDINGVKHLLESKGQPPMSIRSDWRANQQIALSHVDQYTENNGMFELRYDNERYLPFEGTGAVSLWKLDINGKAGSYNPNELLDVTIKLRYTAEQGGEAFASAVRGALKPYTTSAFLDLAYSFPDAWQAFMQSDSQSMTVTVPRSLFPNMSGGQIQGIYTRYEVEGEQGVSLILNDEHKLPNERFVEISNMTIARDGSQWTFTTKGDKQKLKNVEMILLYNAKT</sequence>
<evidence type="ECO:0000256" key="1">
    <source>
        <dbReference type="ARBA" id="ARBA00023026"/>
    </source>
</evidence>
<evidence type="ECO:0000256" key="2">
    <source>
        <dbReference type="SAM" id="Coils"/>
    </source>
</evidence>
<dbReference type="Pfam" id="PF18276">
    <property type="entry name" value="TcA_TcB_BD"/>
    <property type="match status" value="1"/>
</dbReference>
<keyword evidence="1" id="KW-0843">Virulence</keyword>
<dbReference type="InterPro" id="IPR046839">
    <property type="entry name" value="ABC_toxin_N"/>
</dbReference>
<dbReference type="Pfam" id="PF20220">
    <property type="entry name" value="ABC_toxin_N"/>
    <property type="match status" value="1"/>
</dbReference>
<accession>A0ABT3A3Q9</accession>
<organism evidence="6 7">
    <name type="scientific">Fluctibacter corallii</name>
    <dbReference type="NCBI Taxonomy" id="2984329"/>
    <lineage>
        <taxon>Bacteria</taxon>
        <taxon>Pseudomonadati</taxon>
        <taxon>Pseudomonadota</taxon>
        <taxon>Gammaproteobacteria</taxon>
        <taxon>Alteromonadales</taxon>
        <taxon>Alteromonadaceae</taxon>
        <taxon>Fluctibacter</taxon>
    </lineage>
</organism>
<name>A0ABT3A3Q9_9ALTE</name>
<evidence type="ECO:0000313" key="7">
    <source>
        <dbReference type="Proteomes" id="UP001652504"/>
    </source>
</evidence>
<evidence type="ECO:0000259" key="4">
    <source>
        <dbReference type="Pfam" id="PF18413"/>
    </source>
</evidence>
<dbReference type="InterPro" id="IPR040840">
    <property type="entry name" value="TcA_TcB_BD"/>
</dbReference>
<reference evidence="6 7" key="1">
    <citation type="submission" date="2022-10" db="EMBL/GenBank/DDBJ databases">
        <title>Aestuariibacter sp. AA17 isolated from Montipora capitata coral fragment.</title>
        <authorList>
            <person name="Emsley S.A."/>
            <person name="Pfannmuller K.M."/>
            <person name="Loughran R.M."/>
            <person name="Shlafstein M."/>
            <person name="Papke E."/>
            <person name="Saw J.H."/>
            <person name="Ushijima B."/>
            <person name="Videau P."/>
        </authorList>
    </citation>
    <scope>NUCLEOTIDE SEQUENCE [LARGE SCALE GENOMIC DNA]</scope>
    <source>
        <strain evidence="6 7">AA17</strain>
    </source>
</reference>
<dbReference type="Pfam" id="PF00045">
    <property type="entry name" value="Hemopexin"/>
    <property type="match status" value="2"/>
</dbReference>
<gene>
    <name evidence="6" type="ORF">OE749_01260</name>
</gene>
<dbReference type="EMBL" id="JAOWKX010000001">
    <property type="protein sequence ID" value="MCV2883323.1"/>
    <property type="molecule type" value="Genomic_DNA"/>
</dbReference>
<feature type="domain" description="Tc toxin complex TcA C-terminal TcB-binding" evidence="3">
    <location>
        <begin position="4479"/>
        <end position="4770"/>
    </location>
</feature>
<evidence type="ECO:0000259" key="3">
    <source>
        <dbReference type="Pfam" id="PF18276"/>
    </source>
</evidence>
<evidence type="ECO:0000313" key="6">
    <source>
        <dbReference type="EMBL" id="MCV2883323.1"/>
    </source>
</evidence>
<dbReference type="PROSITE" id="PS51642">
    <property type="entry name" value="HEMOPEXIN_2"/>
    <property type="match status" value="7"/>
</dbReference>
<feature type="domain" description="ABC toxin N-terminal" evidence="5">
    <location>
        <begin position="2721"/>
        <end position="2847"/>
    </location>
</feature>
<dbReference type="InterPro" id="IPR018487">
    <property type="entry name" value="Hemopexin-like_repeat"/>
</dbReference>
<keyword evidence="7" id="KW-1185">Reference proteome</keyword>
<dbReference type="InterPro" id="IPR036375">
    <property type="entry name" value="Hemopexin-like_dom_sf"/>
</dbReference>
<dbReference type="InterPro" id="IPR041079">
    <property type="entry name" value="Neuraminidase-like"/>
</dbReference>
<feature type="coiled-coil region" evidence="2">
    <location>
        <begin position="4460"/>
        <end position="4487"/>
    </location>
</feature>
<dbReference type="RefSeq" id="WP_263710523.1">
    <property type="nucleotide sequence ID" value="NZ_JAOWKX010000001.1"/>
</dbReference>
<dbReference type="Pfam" id="PF18413">
    <property type="entry name" value="Neuraminidase"/>
    <property type="match status" value="1"/>
</dbReference>
<dbReference type="Gene3D" id="2.110.10.10">
    <property type="entry name" value="Hemopexin-like domain"/>
    <property type="match status" value="11"/>
</dbReference>
<feature type="coiled-coil region" evidence="2">
    <location>
        <begin position="4314"/>
        <end position="4367"/>
    </location>
</feature>
<proteinExistence type="predicted"/>
<feature type="domain" description="Neuraminidase-like" evidence="4">
    <location>
        <begin position="2877"/>
        <end position="3013"/>
    </location>
</feature>
<dbReference type="Pfam" id="PF03538">
    <property type="entry name" value="VRP1"/>
    <property type="match status" value="1"/>
</dbReference>
<comment type="caution">
    <text evidence="6">The sequence shown here is derived from an EMBL/GenBank/DDBJ whole genome shotgun (WGS) entry which is preliminary data.</text>
</comment>
<evidence type="ECO:0000259" key="5">
    <source>
        <dbReference type="Pfam" id="PF20220"/>
    </source>
</evidence>
<protein>
    <submittedName>
        <fullName evidence="6">Hemopexin repeat-containing protein</fullName>
    </submittedName>
</protein>
<dbReference type="InterPro" id="IPR018003">
    <property type="entry name" value="Insecticidal_toxin/plasmid_vir"/>
</dbReference>
<dbReference type="Proteomes" id="UP001652504">
    <property type="component" value="Unassembled WGS sequence"/>
</dbReference>
<dbReference type="SUPFAM" id="SSF50923">
    <property type="entry name" value="Hemopexin-like domain"/>
    <property type="match status" value="9"/>
</dbReference>
<dbReference type="SMART" id="SM00120">
    <property type="entry name" value="HX"/>
    <property type="match status" value="18"/>
</dbReference>